<dbReference type="Gene3D" id="3.90.850.10">
    <property type="entry name" value="Fumarylacetoacetase-like, C-terminal domain"/>
    <property type="match status" value="1"/>
</dbReference>
<dbReference type="SUPFAM" id="SSF56529">
    <property type="entry name" value="FAH"/>
    <property type="match status" value="1"/>
</dbReference>
<protein>
    <submittedName>
        <fullName evidence="3">2-keto-4-pentenoate hydratase/2-oxohepta-3-ene-1,7-dioic acid hydratase (Catechol pathway)</fullName>
    </submittedName>
</protein>
<dbReference type="PANTHER" id="PTHR11820">
    <property type="entry name" value="ACYLPYRUVASE"/>
    <property type="match status" value="1"/>
</dbReference>
<proteinExistence type="predicted"/>
<dbReference type="GO" id="GO:0018773">
    <property type="term" value="F:acetylpyruvate hydrolase activity"/>
    <property type="evidence" value="ECO:0007669"/>
    <property type="project" value="TreeGrafter"/>
</dbReference>
<accession>A0A1M6UAQ9</accession>
<reference evidence="4" key="1">
    <citation type="submission" date="2016-11" db="EMBL/GenBank/DDBJ databases">
        <authorList>
            <person name="Varghese N."/>
            <person name="Submissions S."/>
        </authorList>
    </citation>
    <scope>NUCLEOTIDE SEQUENCE [LARGE SCALE GENOMIC DNA]</scope>
    <source>
        <strain evidence="4">DSM 26134</strain>
    </source>
</reference>
<organism evidence="3 4">
    <name type="scientific">Reichenbachiella agariperforans</name>
    <dbReference type="NCBI Taxonomy" id="156994"/>
    <lineage>
        <taxon>Bacteria</taxon>
        <taxon>Pseudomonadati</taxon>
        <taxon>Bacteroidota</taxon>
        <taxon>Cytophagia</taxon>
        <taxon>Cytophagales</taxon>
        <taxon>Reichenbachiellaceae</taxon>
        <taxon>Reichenbachiella</taxon>
    </lineage>
</organism>
<dbReference type="GO" id="GO:0046872">
    <property type="term" value="F:metal ion binding"/>
    <property type="evidence" value="ECO:0007669"/>
    <property type="project" value="UniProtKB-KW"/>
</dbReference>
<evidence type="ECO:0000259" key="2">
    <source>
        <dbReference type="Pfam" id="PF01557"/>
    </source>
</evidence>
<evidence type="ECO:0000256" key="1">
    <source>
        <dbReference type="ARBA" id="ARBA00022723"/>
    </source>
</evidence>
<dbReference type="STRING" id="156994.SAMN04488028_10738"/>
<dbReference type="InterPro" id="IPR036663">
    <property type="entry name" value="Fumarylacetoacetase_C_sf"/>
</dbReference>
<evidence type="ECO:0000313" key="3">
    <source>
        <dbReference type="EMBL" id="SHK66241.1"/>
    </source>
</evidence>
<dbReference type="PANTHER" id="PTHR11820:SF7">
    <property type="entry name" value="ACYLPYRUVASE FAHD1, MITOCHONDRIAL"/>
    <property type="match status" value="1"/>
</dbReference>
<feature type="domain" description="Fumarylacetoacetase-like C-terminal" evidence="2">
    <location>
        <begin position="3"/>
        <end position="194"/>
    </location>
</feature>
<dbReference type="InterPro" id="IPR011234">
    <property type="entry name" value="Fumarylacetoacetase-like_C"/>
</dbReference>
<keyword evidence="1" id="KW-0479">Metal-binding</keyword>
<dbReference type="AlphaFoldDB" id="A0A1M6UAQ9"/>
<sequence>MIIIGIGKNYVNTLEEMPSPKWAPIIFTKPETTLLTDNAAFEIPAVSQNVAYEVELAFKISKQGKNITEAEALSHVDEVAVSIDFTAKDVLSQSREGKGPWALAKGFDGATPISGFLPLSQFADIDNINFALDLNGERVQTGHSSLMVYKLPEIIAHVSQYMTLNPGDIILSGTPAHGVGAVKAGDKLVATLEGESLLAFDVKG</sequence>
<dbReference type="RefSeq" id="WP_073124151.1">
    <property type="nucleotide sequence ID" value="NZ_FRAA01000007.1"/>
</dbReference>
<dbReference type="Pfam" id="PF01557">
    <property type="entry name" value="FAA_hydrolase"/>
    <property type="match status" value="1"/>
</dbReference>
<evidence type="ECO:0000313" key="4">
    <source>
        <dbReference type="Proteomes" id="UP000184474"/>
    </source>
</evidence>
<gene>
    <name evidence="3" type="ORF">SAMN04488028_10738</name>
</gene>
<dbReference type="EMBL" id="FRAA01000007">
    <property type="protein sequence ID" value="SHK66241.1"/>
    <property type="molecule type" value="Genomic_DNA"/>
</dbReference>
<name>A0A1M6UAQ9_REIAG</name>
<keyword evidence="4" id="KW-1185">Reference proteome</keyword>
<dbReference type="Proteomes" id="UP000184474">
    <property type="component" value="Unassembled WGS sequence"/>
</dbReference>